<dbReference type="OrthoDB" id="8563187at2"/>
<reference evidence="2 3" key="1">
    <citation type="submission" date="2017-02" db="EMBL/GenBank/DDBJ databases">
        <title>Genomic diversity within the haloalkaliphilic genus Thioalkalivibrio.</title>
        <authorList>
            <person name="Ahn A.-C."/>
            <person name="Meier-Kolthoff J."/>
            <person name="Overmars L."/>
            <person name="Richter M."/>
            <person name="Woyke T."/>
            <person name="Sorokin D.Y."/>
            <person name="Muyzer G."/>
        </authorList>
    </citation>
    <scope>NUCLEOTIDE SEQUENCE [LARGE SCALE GENOMIC DNA]</scope>
    <source>
        <strain evidence="2 3">ALJD</strain>
    </source>
</reference>
<accession>A0A1V3NSX4</accession>
<dbReference type="InterPro" id="IPR036812">
    <property type="entry name" value="NAD(P)_OxRdtase_dom_sf"/>
</dbReference>
<dbReference type="Pfam" id="PF00248">
    <property type="entry name" value="Aldo_ket_red"/>
    <property type="match status" value="1"/>
</dbReference>
<dbReference type="Proteomes" id="UP000189462">
    <property type="component" value="Unassembled WGS sequence"/>
</dbReference>
<evidence type="ECO:0000259" key="1">
    <source>
        <dbReference type="Pfam" id="PF00248"/>
    </source>
</evidence>
<keyword evidence="3" id="KW-1185">Reference proteome</keyword>
<dbReference type="AlphaFoldDB" id="A0A1V3NSX4"/>
<dbReference type="CDD" id="cd19095">
    <property type="entry name" value="AKR_PA4992-like"/>
    <property type="match status" value="1"/>
</dbReference>
<dbReference type="PANTHER" id="PTHR43312:SF1">
    <property type="entry name" value="NADP-DEPENDENT OXIDOREDUCTASE DOMAIN-CONTAINING PROTEIN"/>
    <property type="match status" value="1"/>
</dbReference>
<feature type="domain" description="NADP-dependent oxidoreductase" evidence="1">
    <location>
        <begin position="49"/>
        <end position="296"/>
    </location>
</feature>
<evidence type="ECO:0000313" key="2">
    <source>
        <dbReference type="EMBL" id="OOG28131.1"/>
    </source>
</evidence>
<dbReference type="Gene3D" id="3.20.20.100">
    <property type="entry name" value="NADP-dependent oxidoreductase domain"/>
    <property type="match status" value="1"/>
</dbReference>
<organism evidence="2 3">
    <name type="scientific">Thioalkalivibrio denitrificans</name>
    <dbReference type="NCBI Taxonomy" id="108003"/>
    <lineage>
        <taxon>Bacteria</taxon>
        <taxon>Pseudomonadati</taxon>
        <taxon>Pseudomonadota</taxon>
        <taxon>Gammaproteobacteria</taxon>
        <taxon>Chromatiales</taxon>
        <taxon>Ectothiorhodospiraceae</taxon>
        <taxon>Thioalkalivibrio</taxon>
    </lineage>
</organism>
<dbReference type="PANTHER" id="PTHR43312">
    <property type="entry name" value="D-THREO-ALDOSE 1-DEHYDROGENASE"/>
    <property type="match status" value="1"/>
</dbReference>
<gene>
    <name evidence="2" type="ORF">B1C78_02120</name>
</gene>
<comment type="caution">
    <text evidence="2">The sequence shown here is derived from an EMBL/GenBank/DDBJ whole genome shotgun (WGS) entry which is preliminary data.</text>
</comment>
<proteinExistence type="predicted"/>
<name>A0A1V3NSX4_9GAMM</name>
<dbReference type="InterPro" id="IPR023210">
    <property type="entry name" value="NADP_OxRdtase_dom"/>
</dbReference>
<dbReference type="InterPro" id="IPR053135">
    <property type="entry name" value="AKR2_Oxidoreductase"/>
</dbReference>
<dbReference type="RefSeq" id="WP_077277480.1">
    <property type="nucleotide sequence ID" value="NZ_MVBK01000010.1"/>
</dbReference>
<dbReference type="InterPro" id="IPR006311">
    <property type="entry name" value="TAT_signal"/>
</dbReference>
<dbReference type="SUPFAM" id="SSF51430">
    <property type="entry name" value="NAD(P)-linked oxidoreductase"/>
    <property type="match status" value="1"/>
</dbReference>
<sequence>MITRRQYLKLALAAGVSLAIPGGMLKAEPRRGELITRAIPSTGERVPAVGLGSSATFAQVARSEDISALREVMGAMLEHGGTIFDTAPSYGDSEQVAGTLAQELGITDRVFWATKVNVAGRNGGRVDPGAARGQLEESFFHLGTDVIDLIQVHNMGDVPTQLGLLKELKEEGRVRYIGVTTTFPHQYPGLIEVMRREPIDFIGTDYAIDNREKENDILPLAQDRGIGVLVYAPFGRTRLWERVRGHDVPEWAAEFGARSWAQFFLKFVLAHPAITAATPATSRARHMIDNMGAAYGGLPDADALKRMVAHIESL</sequence>
<dbReference type="EMBL" id="MVBK01000010">
    <property type="protein sequence ID" value="OOG28131.1"/>
    <property type="molecule type" value="Genomic_DNA"/>
</dbReference>
<evidence type="ECO:0000313" key="3">
    <source>
        <dbReference type="Proteomes" id="UP000189462"/>
    </source>
</evidence>
<dbReference type="STRING" id="108003.B1C78_02120"/>
<dbReference type="PROSITE" id="PS51318">
    <property type="entry name" value="TAT"/>
    <property type="match status" value="1"/>
</dbReference>
<protein>
    <submittedName>
        <fullName evidence="2">Oxidoreductase</fullName>
    </submittedName>
</protein>